<reference evidence="2" key="1">
    <citation type="journal article" date="2004" name="J. Bacteriol.">
        <title>An evolutionary hot spot: the pNGR234b replicon of Rhizobium sp. strain NGR234.</title>
        <authorList>
            <person name="Streit W.R."/>
            <person name="Schmitz R.A."/>
            <person name="Perret X."/>
            <person name="Staehelin C."/>
            <person name="Deakin W.J."/>
            <person name="Raasch C."/>
            <person name="Liesegang H."/>
            <person name="Broughton W.J."/>
        </authorList>
    </citation>
    <scope>NUCLEOTIDE SEQUENCE [LARGE SCALE GENOMIC DNA]</scope>
    <source>
        <strain evidence="2">NBRC 101917 / NGR234</strain>
    </source>
</reference>
<dbReference type="Proteomes" id="UP000001054">
    <property type="component" value="Plasmid pNGR234b"/>
</dbReference>
<accession>C3KLZ0</accession>
<keyword evidence="2" id="KW-1185">Reference proteome</keyword>
<dbReference type="AlphaFoldDB" id="C3KLZ0"/>
<dbReference type="HOGENOM" id="CLU_2424853_0_0_5"/>
<evidence type="ECO:0000313" key="1">
    <source>
        <dbReference type="EMBL" id="ACP23426.1"/>
    </source>
</evidence>
<keyword evidence="1" id="KW-0614">Plasmid</keyword>
<gene>
    <name evidence="1" type="ordered locus">NGR_b19790</name>
</gene>
<organism evidence="1 2">
    <name type="scientific">Sinorhizobium fredii (strain NBRC 101917 / NGR234)</name>
    <dbReference type="NCBI Taxonomy" id="394"/>
    <lineage>
        <taxon>Bacteria</taxon>
        <taxon>Pseudomonadati</taxon>
        <taxon>Pseudomonadota</taxon>
        <taxon>Alphaproteobacteria</taxon>
        <taxon>Hyphomicrobiales</taxon>
        <taxon>Rhizobiaceae</taxon>
        <taxon>Sinorhizobium/Ensifer group</taxon>
        <taxon>Sinorhizobium</taxon>
    </lineage>
</organism>
<name>C3KLZ0_SINFN</name>
<reference evidence="1 2" key="2">
    <citation type="journal article" date="2009" name="Appl. Environ. Microbiol.">
        <title>Rhizobium sp. strain NGR234 possesses a remarkable number of secretion systems.</title>
        <authorList>
            <person name="Schmeisser C."/>
            <person name="Liesegang H."/>
            <person name="Krysciak D."/>
            <person name="Bakkou N."/>
            <person name="Le Quere A."/>
            <person name="Wollherr A."/>
            <person name="Heinemeyer I."/>
            <person name="Morgenstern B."/>
            <person name="Pommerening-Roeser A."/>
            <person name="Flores M."/>
            <person name="Palacios R."/>
            <person name="Brenner S."/>
            <person name="Gottschalk G."/>
            <person name="Schmitz R.A."/>
            <person name="Broughton W.J."/>
            <person name="Perret X."/>
            <person name="Strittmatter A.W."/>
            <person name="Streit W.R."/>
        </authorList>
    </citation>
    <scope>NUCLEOTIDE SEQUENCE [LARGE SCALE GENOMIC DNA]</scope>
    <source>
        <strain evidence="2">NBRC 101917 / NGR234</strain>
    </source>
</reference>
<protein>
    <submittedName>
        <fullName evidence="1">Uncharacterized protein</fullName>
    </submittedName>
</protein>
<dbReference type="EMBL" id="CP000874">
    <property type="protein sequence ID" value="ACP23426.1"/>
    <property type="molecule type" value="Genomic_DNA"/>
</dbReference>
<dbReference type="KEGG" id="rhi:NGR_b19790"/>
<evidence type="ECO:0000313" key="2">
    <source>
        <dbReference type="Proteomes" id="UP000001054"/>
    </source>
</evidence>
<sequence length="91" mass="10035">MPRESTIFWLVIVYTAVGRSGHRWNRIEWMVITALSAVRSIHLLLPASEKGSGFVSALRQVGLREAAVSKIRQTCGASVGSLKIARAHTYI</sequence>
<geneLocation type="plasmid" evidence="2">
    <name>sym pNGR234b</name>
</geneLocation>
<proteinExistence type="predicted"/>